<dbReference type="HOGENOM" id="CLU_2923678_0_0_1"/>
<reference evidence="1 3" key="1">
    <citation type="journal article" date="2008" name="Genome Biol.">
        <title>The genome sequence of the model ascomycete fungus Podospora anserina.</title>
        <authorList>
            <person name="Espagne E."/>
            <person name="Lespinet O."/>
            <person name="Malagnac F."/>
            <person name="Da Silva C."/>
            <person name="Jaillon O."/>
            <person name="Porcel B.M."/>
            <person name="Couloux A."/>
            <person name="Aury J.-M."/>
            <person name="Segurens B."/>
            <person name="Poulain J."/>
            <person name="Anthouard V."/>
            <person name="Grossetete S."/>
            <person name="Khalili H."/>
            <person name="Coppin E."/>
            <person name="Dequard-Chablat M."/>
            <person name="Picard M."/>
            <person name="Contamine V."/>
            <person name="Arnaise S."/>
            <person name="Bourdais A."/>
            <person name="Berteaux-Lecellier V."/>
            <person name="Gautheret D."/>
            <person name="de Vries R.P."/>
            <person name="Battaglia E."/>
            <person name="Coutinho P.M."/>
            <person name="Danchin E.G.J."/>
            <person name="Henrissat B."/>
            <person name="El Khoury R."/>
            <person name="Sainsard-Chanet A."/>
            <person name="Boivin A."/>
            <person name="Pinan-Lucarre B."/>
            <person name="Sellem C.H."/>
            <person name="Debuchy R."/>
            <person name="Wincker P."/>
            <person name="Weissenbach J."/>
            <person name="Silar P."/>
        </authorList>
    </citation>
    <scope>NUCLEOTIDE SEQUENCE [LARGE SCALE GENOMIC DNA]</scope>
    <source>
        <strain evidence="3">S / ATCC MYA-4624 / DSM 980 / FGSC 10383</strain>
        <strain evidence="1">S mat+</strain>
    </source>
</reference>
<dbReference type="AlphaFoldDB" id="B2APY3"/>
<dbReference type="Proteomes" id="UP000001197">
    <property type="component" value="Chromosome 4"/>
</dbReference>
<proteinExistence type="predicted"/>
<reference evidence="1" key="2">
    <citation type="submission" date="2008-07" db="EMBL/GenBank/DDBJ databases">
        <authorList>
            <person name="Genoscope - CEA"/>
        </authorList>
    </citation>
    <scope>NUCLEOTIDE SEQUENCE</scope>
    <source>
        <strain evidence="1">S mat+</strain>
    </source>
</reference>
<keyword evidence="3" id="KW-1185">Reference proteome</keyword>
<reference evidence="2" key="4">
    <citation type="submission" date="2015-04" db="EMBL/GenBank/DDBJ databases">
        <title>Maintaining two mating types: Structure of the mating type locus and its role in heterokaryosis in Podospora anserina.</title>
        <authorList>
            <person name="Grognet P."/>
            <person name="Bidard F."/>
            <person name="Kuchly C."/>
            <person name="Chan Ho Tong L."/>
            <person name="Coppin E."/>
            <person name="Ait Benkhali J."/>
            <person name="Couloux A."/>
            <person name="Wincker P."/>
            <person name="Debuchy R."/>
            <person name="Silar P."/>
        </authorList>
    </citation>
    <scope>NUCLEOTIDE SEQUENCE</scope>
</reference>
<evidence type="ECO:0000313" key="3">
    <source>
        <dbReference type="Proteomes" id="UP000001197"/>
    </source>
</evidence>
<dbReference type="VEuPathDB" id="FungiDB:PODANS_4_5880"/>
<dbReference type="RefSeq" id="XP_001906256.1">
    <property type="nucleotide sequence ID" value="XM_001906221.1"/>
</dbReference>
<reference evidence="3" key="3">
    <citation type="journal article" date="2014" name="Genetics">
        <title>Maintaining two mating types: Structure of the mating type locus and its role in heterokaryosis in Podospora anserina.</title>
        <authorList>
            <person name="Grognet P."/>
            <person name="Bidard F."/>
            <person name="Kuchly C."/>
            <person name="Tong L.C.H."/>
            <person name="Coppin E."/>
            <person name="Benkhali J.A."/>
            <person name="Couloux A."/>
            <person name="Wincker P."/>
            <person name="Debuchy R."/>
            <person name="Silar P."/>
        </authorList>
    </citation>
    <scope>GENOME REANNOTATION</scope>
    <source>
        <strain evidence="3">S / ATCC MYA-4624 / DSM 980 / FGSC 10383</strain>
    </source>
</reference>
<dbReference type="KEGG" id="pan:PODANSg3284"/>
<accession>B2APY3</accession>
<sequence>MHSSLLSPFEWAPTRRRRRSSLLPAMRLRARSEQVQRHCCRRRQTTKVAAGFGKDMEKMLC</sequence>
<dbReference type="EMBL" id="FO904939">
    <property type="protein sequence ID" value="CDP28664.1"/>
    <property type="molecule type" value="Genomic_DNA"/>
</dbReference>
<name>B2APY3_PODAN</name>
<organism evidence="1">
    <name type="scientific">Podospora anserina (strain S / ATCC MYA-4624 / DSM 980 / FGSC 10383)</name>
    <name type="common">Pleurage anserina</name>
    <dbReference type="NCBI Taxonomy" id="515849"/>
    <lineage>
        <taxon>Eukaryota</taxon>
        <taxon>Fungi</taxon>
        <taxon>Dikarya</taxon>
        <taxon>Ascomycota</taxon>
        <taxon>Pezizomycotina</taxon>
        <taxon>Sordariomycetes</taxon>
        <taxon>Sordariomycetidae</taxon>
        <taxon>Sordariales</taxon>
        <taxon>Podosporaceae</taxon>
        <taxon>Podospora</taxon>
        <taxon>Podospora anserina</taxon>
    </lineage>
</organism>
<dbReference type="EMBL" id="CU633895">
    <property type="protein sequence ID" value="CAP66922.1"/>
    <property type="molecule type" value="Genomic_DNA"/>
</dbReference>
<evidence type="ECO:0000313" key="1">
    <source>
        <dbReference type="EMBL" id="CAP66922.1"/>
    </source>
</evidence>
<evidence type="ECO:0000313" key="2">
    <source>
        <dbReference type="EMBL" id="CDP28664.1"/>
    </source>
</evidence>
<gene>
    <name evidence="1" type="ORF">PODANS_4_5880</name>
</gene>
<dbReference type="GeneID" id="6190060"/>
<protein>
    <submittedName>
        <fullName evidence="1">Podospora anserina S mat+ genomic DNA chromosome 4, supercontig 4</fullName>
    </submittedName>
</protein>